<dbReference type="PROSITE" id="PS50112">
    <property type="entry name" value="PAS"/>
    <property type="match status" value="1"/>
</dbReference>
<keyword evidence="3" id="KW-0597">Phosphoprotein</keyword>
<evidence type="ECO:0000256" key="7">
    <source>
        <dbReference type="ARBA" id="ARBA00022840"/>
    </source>
</evidence>
<keyword evidence="5" id="KW-0547">Nucleotide-binding</keyword>
<dbReference type="SMART" id="SM00387">
    <property type="entry name" value="HATPase_c"/>
    <property type="match status" value="1"/>
</dbReference>
<dbReference type="InterPro" id="IPR000014">
    <property type="entry name" value="PAS"/>
</dbReference>
<dbReference type="SMART" id="SM00086">
    <property type="entry name" value="PAC"/>
    <property type="match status" value="1"/>
</dbReference>
<dbReference type="Pfam" id="PF02518">
    <property type="entry name" value="HATPase_c"/>
    <property type="match status" value="1"/>
</dbReference>
<evidence type="ECO:0000259" key="9">
    <source>
        <dbReference type="PROSITE" id="PS50112"/>
    </source>
</evidence>
<sequence length="339" mass="37009">MSNDLERKTLLTAALSQLTEGVIITDNAGAILYVNAAAERLHGVAKFGVTPEGYSDTFHLFREDGSPYPFEELPLSRAVRDGVTVLEERWLIRRPDGTEVVAEGSATPVMSADGQKIGAVLTLRDRTLAIADERALQSALEVQKMLLSEVNHRVANNLSLLVSLLNYQARRSKSNETRELLSQTQSRIRVMSTVHAALYRVEGEGKVALAGYLETMLDKITATLTDSIEVRVVNDTTQDRVLPVGDVIPLALAINELATNSLKYAFKDVTEPTITFSLNTDDAGKTVLVYRDNGGGLPDGFTLKDSDGLGMTILQTLGTQLNAKIDYYNDKGAVFEISF</sequence>
<dbReference type="Pfam" id="PF07568">
    <property type="entry name" value="HisKA_2"/>
    <property type="match status" value="1"/>
</dbReference>
<dbReference type="InterPro" id="IPR005467">
    <property type="entry name" value="His_kinase_dom"/>
</dbReference>
<reference evidence="10 11" key="1">
    <citation type="submission" date="2018-03" db="EMBL/GenBank/DDBJ databases">
        <authorList>
            <person name="Keele B.F."/>
        </authorList>
    </citation>
    <scope>NUCLEOTIDE SEQUENCE [LARGE SCALE GENOMIC DNA]</scope>
    <source>
        <strain evidence="10 11">CeCT 8812</strain>
    </source>
</reference>
<protein>
    <recommendedName>
        <fullName evidence="2">histidine kinase</fullName>
        <ecNumber evidence="2">2.7.13.3</ecNumber>
    </recommendedName>
</protein>
<keyword evidence="7" id="KW-0067">ATP-binding</keyword>
<feature type="domain" description="PAS" evidence="9">
    <location>
        <begin position="7"/>
        <end position="46"/>
    </location>
</feature>
<dbReference type="Pfam" id="PF00989">
    <property type="entry name" value="PAS"/>
    <property type="match status" value="1"/>
</dbReference>
<dbReference type="EC" id="2.7.13.3" evidence="2"/>
<keyword evidence="4 10" id="KW-0808">Transferase</keyword>
<dbReference type="InterPro" id="IPR003594">
    <property type="entry name" value="HATPase_dom"/>
</dbReference>
<dbReference type="PROSITE" id="PS50109">
    <property type="entry name" value="HIS_KIN"/>
    <property type="match status" value="1"/>
</dbReference>
<dbReference type="OrthoDB" id="9816309at2"/>
<comment type="catalytic activity">
    <reaction evidence="1">
        <text>ATP + protein L-histidine = ADP + protein N-phospho-L-histidine.</text>
        <dbReference type="EC" id="2.7.13.3"/>
    </reaction>
</comment>
<evidence type="ECO:0000256" key="5">
    <source>
        <dbReference type="ARBA" id="ARBA00022741"/>
    </source>
</evidence>
<dbReference type="SUPFAM" id="SSF55874">
    <property type="entry name" value="ATPase domain of HSP90 chaperone/DNA topoisomerase II/histidine kinase"/>
    <property type="match status" value="1"/>
</dbReference>
<evidence type="ECO:0000313" key="10">
    <source>
        <dbReference type="EMBL" id="SPF29425.1"/>
    </source>
</evidence>
<evidence type="ECO:0000256" key="2">
    <source>
        <dbReference type="ARBA" id="ARBA00012438"/>
    </source>
</evidence>
<feature type="domain" description="Histidine kinase" evidence="8">
    <location>
        <begin position="149"/>
        <end position="339"/>
    </location>
</feature>
<proteinExistence type="predicted"/>
<dbReference type="EMBL" id="OMKW01000002">
    <property type="protein sequence ID" value="SPF29425.1"/>
    <property type="molecule type" value="Genomic_DNA"/>
</dbReference>
<dbReference type="RefSeq" id="WP_108782127.1">
    <property type="nucleotide sequence ID" value="NZ_OMKW01000002.1"/>
</dbReference>
<dbReference type="InterPro" id="IPR011495">
    <property type="entry name" value="Sig_transdc_His_kin_sub2_dim/P"/>
</dbReference>
<dbReference type="GO" id="GO:0004673">
    <property type="term" value="F:protein histidine kinase activity"/>
    <property type="evidence" value="ECO:0007669"/>
    <property type="project" value="UniProtKB-EC"/>
</dbReference>
<evidence type="ECO:0000256" key="6">
    <source>
        <dbReference type="ARBA" id="ARBA00022777"/>
    </source>
</evidence>
<dbReference type="Proteomes" id="UP000244932">
    <property type="component" value="Unassembled WGS sequence"/>
</dbReference>
<evidence type="ECO:0000256" key="1">
    <source>
        <dbReference type="ARBA" id="ARBA00000085"/>
    </source>
</evidence>
<evidence type="ECO:0000256" key="3">
    <source>
        <dbReference type="ARBA" id="ARBA00022553"/>
    </source>
</evidence>
<keyword evidence="11" id="KW-1185">Reference proteome</keyword>
<dbReference type="InterPro" id="IPR036890">
    <property type="entry name" value="HATPase_C_sf"/>
</dbReference>
<evidence type="ECO:0000259" key="8">
    <source>
        <dbReference type="PROSITE" id="PS50109"/>
    </source>
</evidence>
<evidence type="ECO:0000256" key="4">
    <source>
        <dbReference type="ARBA" id="ARBA00022679"/>
    </source>
</evidence>
<dbReference type="GO" id="GO:0006355">
    <property type="term" value="P:regulation of DNA-templated transcription"/>
    <property type="evidence" value="ECO:0007669"/>
    <property type="project" value="InterPro"/>
</dbReference>
<dbReference type="InterPro" id="IPR013767">
    <property type="entry name" value="PAS_fold"/>
</dbReference>
<dbReference type="Gene3D" id="3.30.450.20">
    <property type="entry name" value="PAS domain"/>
    <property type="match status" value="1"/>
</dbReference>
<dbReference type="CDD" id="cd00130">
    <property type="entry name" value="PAS"/>
    <property type="match status" value="1"/>
</dbReference>
<keyword evidence="6 10" id="KW-0418">Kinase</keyword>
<dbReference type="Gene3D" id="3.30.565.10">
    <property type="entry name" value="Histidine kinase-like ATPase, C-terminal domain"/>
    <property type="match status" value="1"/>
</dbReference>
<dbReference type="GO" id="GO:0005524">
    <property type="term" value="F:ATP binding"/>
    <property type="evidence" value="ECO:0007669"/>
    <property type="project" value="UniProtKB-KW"/>
</dbReference>
<dbReference type="PANTHER" id="PTHR41523">
    <property type="entry name" value="TWO-COMPONENT SYSTEM SENSOR PROTEIN"/>
    <property type="match status" value="1"/>
</dbReference>
<dbReference type="InterPro" id="IPR035965">
    <property type="entry name" value="PAS-like_dom_sf"/>
</dbReference>
<dbReference type="InterPro" id="IPR001610">
    <property type="entry name" value="PAC"/>
</dbReference>
<dbReference type="PANTHER" id="PTHR41523:SF8">
    <property type="entry name" value="ETHYLENE RESPONSE SENSOR PROTEIN"/>
    <property type="match status" value="1"/>
</dbReference>
<dbReference type="AlphaFoldDB" id="A0A2R8ABF9"/>
<accession>A0A2R8ABF9</accession>
<dbReference type="SUPFAM" id="SSF55785">
    <property type="entry name" value="PYP-like sensor domain (PAS domain)"/>
    <property type="match status" value="1"/>
</dbReference>
<dbReference type="NCBIfam" id="TIGR00229">
    <property type="entry name" value="sensory_box"/>
    <property type="match status" value="1"/>
</dbReference>
<name>A0A2R8ABF9_9RHOB</name>
<gene>
    <name evidence="10" type="primary">pdtaS_2</name>
    <name evidence="10" type="ORF">POI8812_01735</name>
</gene>
<evidence type="ECO:0000313" key="11">
    <source>
        <dbReference type="Proteomes" id="UP000244932"/>
    </source>
</evidence>
<organism evidence="10 11">
    <name type="scientific">Pontivivens insulae</name>
    <dbReference type="NCBI Taxonomy" id="1639689"/>
    <lineage>
        <taxon>Bacteria</taxon>
        <taxon>Pseudomonadati</taxon>
        <taxon>Pseudomonadota</taxon>
        <taxon>Alphaproteobacteria</taxon>
        <taxon>Rhodobacterales</taxon>
        <taxon>Paracoccaceae</taxon>
        <taxon>Pontivivens</taxon>
    </lineage>
</organism>